<dbReference type="InterPro" id="IPR005914">
    <property type="entry name" value="Acac_CoA_synth"/>
</dbReference>
<dbReference type="InterPro" id="IPR020845">
    <property type="entry name" value="AMP-binding_CS"/>
</dbReference>
<name>A0ABW0IDU0_9BACT</name>
<reference evidence="8" key="1">
    <citation type="journal article" date="2019" name="Int. J. Syst. Evol. Microbiol.">
        <title>The Global Catalogue of Microorganisms (GCM) 10K type strain sequencing project: providing services to taxonomists for standard genome sequencing and annotation.</title>
        <authorList>
            <consortium name="The Broad Institute Genomics Platform"/>
            <consortium name="The Broad Institute Genome Sequencing Center for Infectious Disease"/>
            <person name="Wu L."/>
            <person name="Ma J."/>
        </authorList>
    </citation>
    <scope>NUCLEOTIDE SEQUENCE [LARGE SCALE GENOMIC DNA]</scope>
    <source>
        <strain evidence="8">CCUG 55250</strain>
    </source>
</reference>
<dbReference type="EMBL" id="JBHSMA010000004">
    <property type="protein sequence ID" value="MFC5410551.1"/>
    <property type="molecule type" value="Genomic_DNA"/>
</dbReference>
<feature type="domain" description="AMP-dependent synthetase/ligase" evidence="5">
    <location>
        <begin position="109"/>
        <end position="486"/>
    </location>
</feature>
<dbReference type="CDD" id="cd05943">
    <property type="entry name" value="AACS"/>
    <property type="match status" value="1"/>
</dbReference>
<evidence type="ECO:0000313" key="7">
    <source>
        <dbReference type="EMBL" id="MFC5410551.1"/>
    </source>
</evidence>
<evidence type="ECO:0000259" key="6">
    <source>
        <dbReference type="Pfam" id="PF16177"/>
    </source>
</evidence>
<evidence type="ECO:0000313" key="8">
    <source>
        <dbReference type="Proteomes" id="UP001596106"/>
    </source>
</evidence>
<evidence type="ECO:0000256" key="4">
    <source>
        <dbReference type="ARBA" id="ARBA00022840"/>
    </source>
</evidence>
<evidence type="ECO:0000259" key="5">
    <source>
        <dbReference type="Pfam" id="PF00501"/>
    </source>
</evidence>
<dbReference type="Pfam" id="PF16177">
    <property type="entry name" value="ACAS_N"/>
    <property type="match status" value="1"/>
</dbReference>
<dbReference type="InterPro" id="IPR042099">
    <property type="entry name" value="ANL_N_sf"/>
</dbReference>
<dbReference type="NCBIfam" id="TIGR01217">
    <property type="entry name" value="ac_ac_CoA_syn"/>
    <property type="match status" value="1"/>
</dbReference>
<dbReference type="InterPro" id="IPR045851">
    <property type="entry name" value="AMP-bd_C_sf"/>
</dbReference>
<dbReference type="Gene3D" id="3.40.50.12780">
    <property type="entry name" value="N-terminal domain of ligase-like"/>
    <property type="match status" value="1"/>
</dbReference>
<evidence type="ECO:0000256" key="2">
    <source>
        <dbReference type="ARBA" id="ARBA00022598"/>
    </source>
</evidence>
<dbReference type="EC" id="6.2.1.16" evidence="7"/>
<keyword evidence="3" id="KW-0547">Nucleotide-binding</keyword>
<dbReference type="NCBIfam" id="NF002937">
    <property type="entry name" value="PRK03584.1"/>
    <property type="match status" value="1"/>
</dbReference>
<feature type="domain" description="Acetyl-coenzyme A synthetase N-terminal" evidence="6">
    <location>
        <begin position="47"/>
        <end position="104"/>
    </location>
</feature>
<gene>
    <name evidence="7" type="ORF">ACFPMF_14585</name>
</gene>
<evidence type="ECO:0000256" key="1">
    <source>
        <dbReference type="ARBA" id="ARBA00006432"/>
    </source>
</evidence>
<dbReference type="InterPro" id="IPR000873">
    <property type="entry name" value="AMP-dep_synth/lig_dom"/>
</dbReference>
<dbReference type="SUPFAM" id="SSF56801">
    <property type="entry name" value="Acetyl-CoA synthetase-like"/>
    <property type="match status" value="1"/>
</dbReference>
<evidence type="ECO:0000256" key="3">
    <source>
        <dbReference type="ARBA" id="ARBA00022741"/>
    </source>
</evidence>
<keyword evidence="2 7" id="KW-0436">Ligase</keyword>
<dbReference type="Gene3D" id="3.30.300.30">
    <property type="match status" value="1"/>
</dbReference>
<comment type="caution">
    <text evidence="7">The sequence shown here is derived from an EMBL/GenBank/DDBJ whole genome shotgun (WGS) entry which is preliminary data.</text>
</comment>
<dbReference type="PANTHER" id="PTHR42921:SF1">
    <property type="entry name" value="ACETOACETYL-COA SYNTHETASE"/>
    <property type="match status" value="1"/>
</dbReference>
<dbReference type="InterPro" id="IPR032387">
    <property type="entry name" value="ACAS_N"/>
</dbReference>
<organism evidence="7 8">
    <name type="scientific">Larkinella bovis</name>
    <dbReference type="NCBI Taxonomy" id="683041"/>
    <lineage>
        <taxon>Bacteria</taxon>
        <taxon>Pseudomonadati</taxon>
        <taxon>Bacteroidota</taxon>
        <taxon>Cytophagia</taxon>
        <taxon>Cytophagales</taxon>
        <taxon>Spirosomataceae</taxon>
        <taxon>Larkinella</taxon>
    </lineage>
</organism>
<dbReference type="Pfam" id="PF00501">
    <property type="entry name" value="AMP-binding"/>
    <property type="match status" value="1"/>
</dbReference>
<accession>A0ABW0IDU0</accession>
<sequence>MASATTTISPDPKKPLWKPDRRLIDSSQMKRYLDWLFVKKGLYFRDYHDLWDWSTTDLEDFWLSIWQFFNIQSQTDFQEVVEKPATGLFGTRWFTGATLNYAEHIFRHRTNDRPALLFQSEQRPLTAMSWNELEKQVAALAQFLREKGVRSGDRVVSVLPNSPEAVVAFLATNSLGAIWSSCSPDFGTTSIIDRFRPIEPKVLLAIDGYTYNGKPIDKTGALHELQAALPTLKQVIWIPYLNPDFEPLTGLRSPAVLWNTVLESYPNAALTFEPVPFDHPIWILFSSGTTGKPKAITHSVGGCLLEHLKALVLHQDVQPGDRYFWYSTTGWMMWNYAVASLLAGATLVLYDGSASYPNLDVLWNLAERARINHFGAGAAYLLACMRADLSFSNQPKLSHLRTIGSTGSPLPPEGFRWVYESVKKDVWLISLSGGTDICSGFVGGSPLLPVFEGEIQCRLLGCKLDAFDESGKPVRNELGEMVILEPMPSMPIYFWNDPGNQRYKASYFEHYDGIWRHGDWIKITDRKTVIIYGRSDATLNRDGVRIGTSEIYSAVESVPAVSDSLVVCLELHGGRYFMPLFVVLKDQPGEPPTELDEAVAQQIRQALRTQYSPRHVPDAIFQVPEIPYTISGKKVEAPIKKILMGLSPERVTSRDTLRNPSALDTYIQLADTLKSDLLVK</sequence>
<proteinExistence type="inferred from homology"/>
<keyword evidence="4" id="KW-0067">ATP-binding</keyword>
<dbReference type="Proteomes" id="UP001596106">
    <property type="component" value="Unassembled WGS sequence"/>
</dbReference>
<keyword evidence="8" id="KW-1185">Reference proteome</keyword>
<dbReference type="PROSITE" id="PS00455">
    <property type="entry name" value="AMP_BINDING"/>
    <property type="match status" value="1"/>
</dbReference>
<dbReference type="GO" id="GO:0030729">
    <property type="term" value="F:acetoacetate-CoA ligase activity"/>
    <property type="evidence" value="ECO:0007669"/>
    <property type="project" value="UniProtKB-EC"/>
</dbReference>
<dbReference type="RefSeq" id="WP_379846258.1">
    <property type="nucleotide sequence ID" value="NZ_JBHSMA010000004.1"/>
</dbReference>
<protein>
    <submittedName>
        <fullName evidence="7">Acetoacetate--CoA ligase</fullName>
        <ecNumber evidence="7">6.2.1.16</ecNumber>
    </submittedName>
</protein>
<dbReference type="PANTHER" id="PTHR42921">
    <property type="entry name" value="ACETOACETYL-COA SYNTHETASE"/>
    <property type="match status" value="1"/>
</dbReference>
<comment type="similarity">
    <text evidence="1">Belongs to the ATP-dependent AMP-binding enzyme family.</text>
</comment>